<gene>
    <name evidence="1" type="ORF">PUN50_27030</name>
</gene>
<geneLocation type="plasmid" evidence="1 2">
    <name>p_1</name>
</geneLocation>
<proteinExistence type="predicted"/>
<dbReference type="AlphaFoldDB" id="A0AAQ2Y4L3"/>
<name>A0AAQ2Y4L3_9VIBR</name>
<keyword evidence="1" id="KW-0614">Plasmid</keyword>
<reference evidence="1" key="1">
    <citation type="submission" date="2023-02" db="EMBL/GenBank/DDBJ databases">
        <title>Isolation, identification, and genome analysis of Vibrio campbellii in the Penaeus vannamei larvae stage.</title>
        <authorList>
            <person name="Huang T."/>
            <person name="Zhang B."/>
        </authorList>
    </citation>
    <scope>NUCLEOTIDE SEQUENCE</scope>
    <source>
        <strain evidence="1">20220413_1</strain>
        <plasmid evidence="1">p_1</plasmid>
    </source>
</reference>
<evidence type="ECO:0000313" key="1">
    <source>
        <dbReference type="EMBL" id="WDG11949.1"/>
    </source>
</evidence>
<dbReference type="Proteomes" id="UP001219537">
    <property type="component" value="Plasmid p_1"/>
</dbReference>
<dbReference type="EMBL" id="CP117990">
    <property type="protein sequence ID" value="WDG11949.1"/>
    <property type="molecule type" value="Genomic_DNA"/>
</dbReference>
<dbReference type="RefSeq" id="WP_274292180.1">
    <property type="nucleotide sequence ID" value="NZ_CP117990.1"/>
</dbReference>
<organism evidence="1 2">
    <name type="scientific">Vibrio campbellii</name>
    <dbReference type="NCBI Taxonomy" id="680"/>
    <lineage>
        <taxon>Bacteria</taxon>
        <taxon>Pseudomonadati</taxon>
        <taxon>Pseudomonadota</taxon>
        <taxon>Gammaproteobacteria</taxon>
        <taxon>Vibrionales</taxon>
        <taxon>Vibrionaceae</taxon>
        <taxon>Vibrio</taxon>
    </lineage>
</organism>
<evidence type="ECO:0000313" key="2">
    <source>
        <dbReference type="Proteomes" id="UP001219537"/>
    </source>
</evidence>
<sequence length="392" mass="43229">MMKPTMELYALPHQGQIKRVTRTLKKRTTLAYQYVAVRGDWVCLYASSAPQVARSEWWLDVLEGRGLLDARDTALIEPLAEEQWQGVLIEEGVVRQIWSAPSYSQLTVNLEASSCVLVVETREETRLEENWTRIAPPSDEELARLSQYRLTSHAPRWKKPVLAGAVVVSVVGALIAGQAWHAHQPKPTPTPKANAPAKPITLPPWMHYRLAINDALSAHQVMQGALISAATLATLPSGWKAESITLQGHALTASILREPQGLVSVWSQWLTQHPALASQFTGNSDTQTLSIAINAGLPRWHKRAMPLRPTDARLQDTLVQLGAVTTLSHESTPSTWQSKTWQVTHPGMNVTELSQLASLFDALPLSMDALTLTPVSLDTWSLSFTITLYGGL</sequence>
<accession>A0AAQ2Y4L3</accession>
<protein>
    <submittedName>
        <fullName evidence="1">Uncharacterized protein</fullName>
    </submittedName>
</protein>